<protein>
    <recommendedName>
        <fullName evidence="1">Calcineurin-like phosphoesterase domain-containing protein</fullName>
    </recommendedName>
</protein>
<sequence>MKILAVSDKIEPTLYEYFDKKRYSDVDLILSAGDLRPEYLSFLVDMLNKRCYYVRGNHDIVYDVEPPLGCVDIDGRVVNHKGIRILGLGGSMWYGGKGVEHTDWQMRWKVWKARFQIWRRGGVDIVLTHAPPKGIHDGKDLCHTGFRSFLRLIEKYKPRYLIHGHVHKSYGYSEEKMTQVRETKVVNVQGKHILEIRPRVRKKITKKEGWWNIVFRLRQDSLKSFYAESRGRKYLDSIDRGIQTVKLDNIVGSVGRPLDFRSNFSLKGVDKKPDIQSRVKSIEEAMQEGKALPAVELYKMDDEYYVLDGHHRIIAAKGQGQKFIDAHIVEYLPLGDDSRRLTIQKRIEFEDETGLGGINLLRQGDYDKLLFQIRNHKNRIEARTKEKISIKQAARDWFSSFYRPVTEKIKKLKIRQYFPKATIGDMYVYLCYQARLRSEKRLEHICSLPEALEEIGILAKATQIILSDDRFKQRVMRIFRSPFRAGKGPYDR</sequence>
<dbReference type="SUPFAM" id="SSF110849">
    <property type="entry name" value="ParB/Sulfiredoxin"/>
    <property type="match status" value="1"/>
</dbReference>
<organism evidence="2">
    <name type="scientific">marine sediment metagenome</name>
    <dbReference type="NCBI Taxonomy" id="412755"/>
    <lineage>
        <taxon>unclassified sequences</taxon>
        <taxon>metagenomes</taxon>
        <taxon>ecological metagenomes</taxon>
    </lineage>
</organism>
<dbReference type="InterPro" id="IPR029052">
    <property type="entry name" value="Metallo-depent_PP-like"/>
</dbReference>
<dbReference type="InterPro" id="IPR036086">
    <property type="entry name" value="ParB/Sulfiredoxin_sf"/>
</dbReference>
<dbReference type="PANTHER" id="PTHR12905:SF0">
    <property type="entry name" value="CALCINEURIN-LIKE PHOSPHOESTERASE DOMAIN-CONTAINING PROTEIN"/>
    <property type="match status" value="1"/>
</dbReference>
<dbReference type="PANTHER" id="PTHR12905">
    <property type="entry name" value="METALLOPHOSPHOESTERASE"/>
    <property type="match status" value="1"/>
</dbReference>
<gene>
    <name evidence="2" type="ORF">LCGC14_0737420</name>
</gene>
<evidence type="ECO:0000259" key="1">
    <source>
        <dbReference type="Pfam" id="PF00149"/>
    </source>
</evidence>
<reference evidence="2" key="1">
    <citation type="journal article" date="2015" name="Nature">
        <title>Complex archaea that bridge the gap between prokaryotes and eukaryotes.</title>
        <authorList>
            <person name="Spang A."/>
            <person name="Saw J.H."/>
            <person name="Jorgensen S.L."/>
            <person name="Zaremba-Niedzwiedzka K."/>
            <person name="Martijn J."/>
            <person name="Lind A.E."/>
            <person name="van Eijk R."/>
            <person name="Schleper C."/>
            <person name="Guy L."/>
            <person name="Ettema T.J."/>
        </authorList>
    </citation>
    <scope>NUCLEOTIDE SEQUENCE</scope>
</reference>
<dbReference type="AlphaFoldDB" id="A0A0F9TEY4"/>
<evidence type="ECO:0000313" key="2">
    <source>
        <dbReference type="EMBL" id="KKN40048.1"/>
    </source>
</evidence>
<dbReference type="Pfam" id="PF00149">
    <property type="entry name" value="Metallophos"/>
    <property type="match status" value="1"/>
</dbReference>
<feature type="domain" description="Calcineurin-like phosphoesterase" evidence="1">
    <location>
        <begin position="4"/>
        <end position="168"/>
    </location>
</feature>
<accession>A0A0F9TEY4</accession>
<name>A0A0F9TEY4_9ZZZZ</name>
<dbReference type="InterPro" id="IPR051693">
    <property type="entry name" value="UPF0046_metallophosphoest"/>
</dbReference>
<dbReference type="CDD" id="cd16387">
    <property type="entry name" value="ParB_N_Srx"/>
    <property type="match status" value="1"/>
</dbReference>
<dbReference type="Gene3D" id="3.90.1530.10">
    <property type="entry name" value="Conserved hypothetical protein from pyrococcus furiosus pfu- 392566-001, ParB domain"/>
    <property type="match status" value="1"/>
</dbReference>
<comment type="caution">
    <text evidence="2">The sequence shown here is derived from an EMBL/GenBank/DDBJ whole genome shotgun (WGS) entry which is preliminary data.</text>
</comment>
<dbReference type="InterPro" id="IPR004843">
    <property type="entry name" value="Calcineurin-like_PHP"/>
</dbReference>
<dbReference type="GO" id="GO:0016787">
    <property type="term" value="F:hydrolase activity"/>
    <property type="evidence" value="ECO:0007669"/>
    <property type="project" value="InterPro"/>
</dbReference>
<dbReference type="Gene3D" id="3.60.21.10">
    <property type="match status" value="1"/>
</dbReference>
<dbReference type="EMBL" id="LAZR01001729">
    <property type="protein sequence ID" value="KKN40048.1"/>
    <property type="molecule type" value="Genomic_DNA"/>
</dbReference>
<proteinExistence type="predicted"/>
<dbReference type="SUPFAM" id="SSF56300">
    <property type="entry name" value="Metallo-dependent phosphatases"/>
    <property type="match status" value="1"/>
</dbReference>